<sequence length="96" mass="11083">MFKKLFEIEKVEFADKDMQEAYYRGQVDGRTQEQINGAIGIFLTGTATAIAYLLMGRRNTRYNRSLNEAISEEGKLGESMFLKDQNDELREMFGDE</sequence>
<keyword evidence="1" id="KW-0812">Transmembrane</keyword>
<accession>A0A8S5LSJ6</accession>
<dbReference type="EMBL" id="BK014726">
    <property type="protein sequence ID" value="DAD72815.1"/>
    <property type="molecule type" value="Genomic_DNA"/>
</dbReference>
<evidence type="ECO:0000313" key="2">
    <source>
        <dbReference type="EMBL" id="DAD72815.1"/>
    </source>
</evidence>
<proteinExistence type="predicted"/>
<keyword evidence="1" id="KW-1133">Transmembrane helix</keyword>
<feature type="transmembrane region" description="Helical" evidence="1">
    <location>
        <begin position="35"/>
        <end position="55"/>
    </location>
</feature>
<organism evidence="2">
    <name type="scientific">Siphoviridae sp. ctYBm1</name>
    <dbReference type="NCBI Taxonomy" id="2826374"/>
    <lineage>
        <taxon>Viruses</taxon>
        <taxon>Duplodnaviria</taxon>
        <taxon>Heunggongvirae</taxon>
        <taxon>Uroviricota</taxon>
        <taxon>Caudoviricetes</taxon>
    </lineage>
</organism>
<protein>
    <submittedName>
        <fullName evidence="2">Uncharacterized protein</fullName>
    </submittedName>
</protein>
<keyword evidence="1" id="KW-0472">Membrane</keyword>
<reference evidence="2" key="1">
    <citation type="journal article" date="2021" name="Proc. Natl. Acad. Sci. U.S.A.">
        <title>A Catalog of Tens of Thousands of Viruses from Human Metagenomes Reveals Hidden Associations with Chronic Diseases.</title>
        <authorList>
            <person name="Tisza M.J."/>
            <person name="Buck C.B."/>
        </authorList>
    </citation>
    <scope>NUCLEOTIDE SEQUENCE</scope>
    <source>
        <strain evidence="2">CtYBm1</strain>
    </source>
</reference>
<name>A0A8S5LSJ6_9CAUD</name>
<evidence type="ECO:0000256" key="1">
    <source>
        <dbReference type="SAM" id="Phobius"/>
    </source>
</evidence>